<keyword evidence="6" id="KW-0472">Membrane</keyword>
<feature type="disulfide bond" evidence="2 3">
    <location>
        <begin position="118"/>
        <end position="137"/>
    </location>
</feature>
<feature type="disulfide bond" evidence="2">
    <location>
        <begin position="148"/>
        <end position="153"/>
    </location>
</feature>
<reference evidence="8" key="1">
    <citation type="submission" date="2025-08" db="UniProtKB">
        <authorList>
            <consortium name="Ensembl"/>
        </authorList>
    </citation>
    <scope>IDENTIFICATION</scope>
</reference>
<dbReference type="GO" id="GO:0042289">
    <property type="term" value="F:MHC class II protein binding"/>
    <property type="evidence" value="ECO:0007669"/>
    <property type="project" value="InterPro"/>
</dbReference>
<dbReference type="Proteomes" id="UP000261620">
    <property type="component" value="Unplaced"/>
</dbReference>
<dbReference type="SMART" id="SM00211">
    <property type="entry name" value="TY"/>
    <property type="match status" value="1"/>
</dbReference>
<name>A0A3Q3WLG9_MOLML</name>
<keyword evidence="6" id="KW-0812">Transmembrane</keyword>
<evidence type="ECO:0000256" key="5">
    <source>
        <dbReference type="SAM" id="MobiDB-lite"/>
    </source>
</evidence>
<evidence type="ECO:0000256" key="4">
    <source>
        <dbReference type="SAM" id="Coils"/>
    </source>
</evidence>
<keyword evidence="6" id="KW-1133">Transmembrane helix</keyword>
<dbReference type="InterPro" id="IPR043530">
    <property type="entry name" value="CD74_antigen"/>
</dbReference>
<feature type="region of interest" description="Disordered" evidence="5">
    <location>
        <begin position="1"/>
        <end position="21"/>
    </location>
</feature>
<sequence length="199" mass="21218">MDPETPSQPLIRDRTAGNVEANNGRSSRAYKVAGIVLLACVLIVGQAMIAYFLLSQRNDMKSLEEQNKNLQSELKKGRSAAAPIRMPVNTFPELMSVSMDTKCITLSPLTAPPTATACQLEAAVDKPAGPPGFRPACDELGFYRAEQCYMKHCWCVNTATGAVIPGSQSDGHATCSTALTTVCLPDIAVSALLVPDSMI</sequence>
<dbReference type="GO" id="GO:0006955">
    <property type="term" value="P:immune response"/>
    <property type="evidence" value="ECO:0007669"/>
    <property type="project" value="InterPro"/>
</dbReference>
<dbReference type="SUPFAM" id="SSF57610">
    <property type="entry name" value="Thyroglobulin type-1 domain"/>
    <property type="match status" value="1"/>
</dbReference>
<dbReference type="GO" id="GO:0035718">
    <property type="term" value="F:macrophage migration inhibitory factor binding"/>
    <property type="evidence" value="ECO:0007669"/>
    <property type="project" value="InterPro"/>
</dbReference>
<reference evidence="8" key="2">
    <citation type="submission" date="2025-09" db="UniProtKB">
        <authorList>
            <consortium name="Ensembl"/>
        </authorList>
    </citation>
    <scope>IDENTIFICATION</scope>
</reference>
<dbReference type="GO" id="GO:0019882">
    <property type="term" value="P:antigen processing and presentation"/>
    <property type="evidence" value="ECO:0007669"/>
    <property type="project" value="InterPro"/>
</dbReference>
<feature type="coiled-coil region" evidence="4">
    <location>
        <begin position="53"/>
        <end position="80"/>
    </location>
</feature>
<dbReference type="CDD" id="cd00191">
    <property type="entry name" value="TY"/>
    <property type="match status" value="1"/>
</dbReference>
<evidence type="ECO:0000256" key="3">
    <source>
        <dbReference type="PROSITE-ProRule" id="PRU00500"/>
    </source>
</evidence>
<keyword evidence="1 2" id="KW-1015">Disulfide bond</keyword>
<evidence type="ECO:0000259" key="7">
    <source>
        <dbReference type="PROSITE" id="PS51162"/>
    </source>
</evidence>
<evidence type="ECO:0000256" key="1">
    <source>
        <dbReference type="ARBA" id="ARBA00023157"/>
    </source>
</evidence>
<keyword evidence="4" id="KW-0175">Coiled coil</keyword>
<proteinExistence type="predicted"/>
<feature type="disulfide bond" evidence="2 3">
    <location>
        <begin position="155"/>
        <end position="175"/>
    </location>
</feature>
<organism evidence="8 9">
    <name type="scientific">Mola mola</name>
    <name type="common">Ocean sunfish</name>
    <name type="synonym">Tetraodon mola</name>
    <dbReference type="NCBI Taxonomy" id="94237"/>
    <lineage>
        <taxon>Eukaryota</taxon>
        <taxon>Metazoa</taxon>
        <taxon>Chordata</taxon>
        <taxon>Craniata</taxon>
        <taxon>Vertebrata</taxon>
        <taxon>Euteleostomi</taxon>
        <taxon>Actinopterygii</taxon>
        <taxon>Neopterygii</taxon>
        <taxon>Teleostei</taxon>
        <taxon>Neoteleostei</taxon>
        <taxon>Acanthomorphata</taxon>
        <taxon>Eupercaria</taxon>
        <taxon>Tetraodontiformes</taxon>
        <taxon>Molidae</taxon>
        <taxon>Mola</taxon>
    </lineage>
</organism>
<keyword evidence="9" id="KW-1185">Reference proteome</keyword>
<dbReference type="Ensembl" id="ENSMMOT00000009857.1">
    <property type="protein sequence ID" value="ENSMMOP00000009689.1"/>
    <property type="gene ID" value="ENSMMOG00000007503.1"/>
</dbReference>
<dbReference type="Pfam" id="PF00086">
    <property type="entry name" value="Thyroglobulin_1"/>
    <property type="match status" value="1"/>
</dbReference>
<accession>A0A3Q3WLG9</accession>
<dbReference type="PIRSF" id="PIRSF001992">
    <property type="entry name" value="CD74_antigen"/>
    <property type="match status" value="1"/>
</dbReference>
<feature type="transmembrane region" description="Helical" evidence="6">
    <location>
        <begin position="32"/>
        <end position="54"/>
    </location>
</feature>
<dbReference type="GO" id="GO:0016020">
    <property type="term" value="C:membrane"/>
    <property type="evidence" value="ECO:0007669"/>
    <property type="project" value="InterPro"/>
</dbReference>
<dbReference type="Pfam" id="PF09307">
    <property type="entry name" value="MHC2-interact"/>
    <property type="match status" value="1"/>
</dbReference>
<feature type="domain" description="Thyroglobulin type-1" evidence="7">
    <location>
        <begin position="115"/>
        <end position="175"/>
    </location>
</feature>
<dbReference type="PROSITE" id="PS00484">
    <property type="entry name" value="THYROGLOBULIN_1_1"/>
    <property type="match status" value="1"/>
</dbReference>
<evidence type="ECO:0000313" key="8">
    <source>
        <dbReference type="Ensembl" id="ENSMMOP00000009689.1"/>
    </source>
</evidence>
<dbReference type="PROSITE" id="PS51162">
    <property type="entry name" value="THYROGLOBULIN_1_2"/>
    <property type="match status" value="1"/>
</dbReference>
<evidence type="ECO:0000313" key="9">
    <source>
        <dbReference type="Proteomes" id="UP000261620"/>
    </source>
</evidence>
<dbReference type="Gene3D" id="4.10.800.10">
    <property type="entry name" value="Thyroglobulin type-1"/>
    <property type="match status" value="1"/>
</dbReference>
<dbReference type="GO" id="GO:0006886">
    <property type="term" value="P:intracellular protein transport"/>
    <property type="evidence" value="ECO:0007669"/>
    <property type="project" value="InterPro"/>
</dbReference>
<protein>
    <recommendedName>
        <fullName evidence="7">Thyroglobulin type-1 domain-containing protein</fullName>
    </recommendedName>
</protein>
<dbReference type="InterPro" id="IPR036857">
    <property type="entry name" value="Thyroglobulin_1_sf"/>
</dbReference>
<comment type="caution">
    <text evidence="3">Lacks conserved residue(s) required for the propagation of feature annotation.</text>
</comment>
<evidence type="ECO:0000256" key="6">
    <source>
        <dbReference type="SAM" id="Phobius"/>
    </source>
</evidence>
<dbReference type="InterPro" id="IPR015386">
    <property type="entry name" value="MHC_II-assoc_invar/CLIP_MHC-bd"/>
</dbReference>
<dbReference type="AlphaFoldDB" id="A0A3Q3WLG9"/>
<dbReference type="OMA" id="CVLIAGQ"/>
<evidence type="ECO:0000256" key="2">
    <source>
        <dbReference type="PIRSR" id="PIRSR001992-1"/>
    </source>
</evidence>
<dbReference type="InterPro" id="IPR000716">
    <property type="entry name" value="Thyroglobulin_1"/>
</dbReference>